<feature type="signal peptide" evidence="2">
    <location>
        <begin position="1"/>
        <end position="27"/>
    </location>
</feature>
<evidence type="ECO:0008006" key="5">
    <source>
        <dbReference type="Google" id="ProtNLM"/>
    </source>
</evidence>
<name>A0A6N7L115_9ACTN</name>
<keyword evidence="4" id="KW-1185">Reference proteome</keyword>
<dbReference type="OrthoDB" id="4137233at2"/>
<sequence length="407" mass="42106">MRWRARNYGGAAVAAAIALAVTGCSSAGGTKGSQDNGGSSGTPASSASAQAKPVGAPGTVTVSWCDLKGGNSGAPTAQQLTLASYSMTDGQEVARTVSLLPQGADTGILCDSTPTGQTSVPSAVRQAFNKDFTLVAGVMPPPRSGASSQDGPAVAFALKPQGTPVGAPSADPFTVGAKDRTPAFQSGTSTLWYETHDRHVMSRDLGQPGTAATDHGMSHDWGFVLAGDQPWSRMPLGDKFKDVTVNPSGTAAAGAADNYNSAIWLKDSTVPGSGDEYAEPLRFGPIPFGLANKALPGGDNVPQCTPKFWIDDHSLFCVGKGFSRVVFSDSLDSVQKVEQLLPDNDRDNSSVAPSPDLKSVVFLSRQGKDVAELYRLDLTPGATPKKIGSIAPNSPGVKSELRLVAWQ</sequence>
<protein>
    <recommendedName>
        <fullName evidence="5">WD40 repeat domain-containing protein</fullName>
    </recommendedName>
</protein>
<comment type="caution">
    <text evidence="3">The sequence shown here is derived from an EMBL/GenBank/DDBJ whole genome shotgun (WGS) entry which is preliminary data.</text>
</comment>
<evidence type="ECO:0000256" key="1">
    <source>
        <dbReference type="SAM" id="MobiDB-lite"/>
    </source>
</evidence>
<organism evidence="3 4">
    <name type="scientific">Streptomyces kaniharaensis</name>
    <dbReference type="NCBI Taxonomy" id="212423"/>
    <lineage>
        <taxon>Bacteria</taxon>
        <taxon>Bacillati</taxon>
        <taxon>Actinomycetota</taxon>
        <taxon>Actinomycetes</taxon>
        <taxon>Kitasatosporales</taxon>
        <taxon>Streptomycetaceae</taxon>
        <taxon>Streptomyces</taxon>
    </lineage>
</organism>
<dbReference type="SUPFAM" id="SSF82171">
    <property type="entry name" value="DPP6 N-terminal domain-like"/>
    <property type="match status" value="1"/>
</dbReference>
<dbReference type="PROSITE" id="PS51257">
    <property type="entry name" value="PROKAR_LIPOPROTEIN"/>
    <property type="match status" value="1"/>
</dbReference>
<dbReference type="Proteomes" id="UP000450000">
    <property type="component" value="Unassembled WGS sequence"/>
</dbReference>
<evidence type="ECO:0000256" key="2">
    <source>
        <dbReference type="SAM" id="SignalP"/>
    </source>
</evidence>
<feature type="region of interest" description="Disordered" evidence="1">
    <location>
        <begin position="28"/>
        <end position="55"/>
    </location>
</feature>
<keyword evidence="2" id="KW-0732">Signal</keyword>
<gene>
    <name evidence="3" type="ORF">F7Q99_27205</name>
</gene>
<reference evidence="3 4" key="1">
    <citation type="submission" date="2019-09" db="EMBL/GenBank/DDBJ databases">
        <title>Genome Sequences of Streptomyces kaniharaensis ATCC 21070.</title>
        <authorList>
            <person name="Zhu W."/>
            <person name="De Crecy-Lagard V."/>
            <person name="Richards N.G."/>
        </authorList>
    </citation>
    <scope>NUCLEOTIDE SEQUENCE [LARGE SCALE GENOMIC DNA]</scope>
    <source>
        <strain evidence="3 4">SF-557</strain>
    </source>
</reference>
<proteinExistence type="predicted"/>
<evidence type="ECO:0000313" key="3">
    <source>
        <dbReference type="EMBL" id="MQS15854.1"/>
    </source>
</evidence>
<accession>A0A6N7L115</accession>
<evidence type="ECO:0000313" key="4">
    <source>
        <dbReference type="Proteomes" id="UP000450000"/>
    </source>
</evidence>
<dbReference type="EMBL" id="WBOF01000001">
    <property type="protein sequence ID" value="MQS15854.1"/>
    <property type="molecule type" value="Genomic_DNA"/>
</dbReference>
<dbReference type="RefSeq" id="WP_153465585.1">
    <property type="nucleotide sequence ID" value="NZ_WBOF01000001.1"/>
</dbReference>
<feature type="chain" id="PRO_5027019622" description="WD40 repeat domain-containing protein" evidence="2">
    <location>
        <begin position="28"/>
        <end position="407"/>
    </location>
</feature>
<dbReference type="AlphaFoldDB" id="A0A6N7L115"/>